<dbReference type="InterPro" id="IPR036259">
    <property type="entry name" value="MFS_trans_sf"/>
</dbReference>
<feature type="transmembrane region" description="Helical" evidence="6">
    <location>
        <begin position="313"/>
        <end position="334"/>
    </location>
</feature>
<dbReference type="InParanoid" id="A0A4W3JIN4"/>
<comment type="subcellular location">
    <subcellularLocation>
        <location evidence="1">Membrane</location>
        <topology evidence="1">Multi-pass membrane protein</topology>
    </subcellularLocation>
</comment>
<reference evidence="9" key="1">
    <citation type="journal article" date="2006" name="Science">
        <title>Ancient noncoding elements conserved in the human genome.</title>
        <authorList>
            <person name="Venkatesh B."/>
            <person name="Kirkness E.F."/>
            <person name="Loh Y.H."/>
            <person name="Halpern A.L."/>
            <person name="Lee A.P."/>
            <person name="Johnson J."/>
            <person name="Dandona N."/>
            <person name="Viswanathan L.D."/>
            <person name="Tay A."/>
            <person name="Venter J.C."/>
            <person name="Strausberg R.L."/>
            <person name="Brenner S."/>
        </authorList>
    </citation>
    <scope>NUCLEOTIDE SEQUENCE [LARGE SCALE GENOMIC DNA]</scope>
</reference>
<gene>
    <name evidence="8" type="primary">si:dkey-190l8.2</name>
</gene>
<feature type="transmembrane region" description="Helical" evidence="6">
    <location>
        <begin position="139"/>
        <end position="163"/>
    </location>
</feature>
<dbReference type="PROSITE" id="PS50850">
    <property type="entry name" value="MFS"/>
    <property type="match status" value="1"/>
</dbReference>
<evidence type="ECO:0000256" key="3">
    <source>
        <dbReference type="ARBA" id="ARBA00022989"/>
    </source>
</evidence>
<reference evidence="9" key="2">
    <citation type="journal article" date="2007" name="PLoS Biol.">
        <title>Survey sequencing and comparative analysis of the elephant shark (Callorhinchus milii) genome.</title>
        <authorList>
            <person name="Venkatesh B."/>
            <person name="Kirkness E.F."/>
            <person name="Loh Y.H."/>
            <person name="Halpern A.L."/>
            <person name="Lee A.P."/>
            <person name="Johnson J."/>
            <person name="Dandona N."/>
            <person name="Viswanathan L.D."/>
            <person name="Tay A."/>
            <person name="Venter J.C."/>
            <person name="Strausberg R.L."/>
            <person name="Brenner S."/>
        </authorList>
    </citation>
    <scope>NUCLEOTIDE SEQUENCE [LARGE SCALE GENOMIC DNA]</scope>
</reference>
<dbReference type="GO" id="GO:0022857">
    <property type="term" value="F:transmembrane transporter activity"/>
    <property type="evidence" value="ECO:0007669"/>
    <property type="project" value="InterPro"/>
</dbReference>
<feature type="transmembrane region" description="Helical" evidence="6">
    <location>
        <begin position="402"/>
        <end position="425"/>
    </location>
</feature>
<feature type="transmembrane region" description="Helical" evidence="6">
    <location>
        <begin position="437"/>
        <end position="455"/>
    </location>
</feature>
<reference evidence="8" key="5">
    <citation type="submission" date="2025-09" db="UniProtKB">
        <authorList>
            <consortium name="Ensembl"/>
        </authorList>
    </citation>
    <scope>IDENTIFICATION</scope>
</reference>
<reference evidence="9" key="3">
    <citation type="journal article" date="2014" name="Nature">
        <title>Elephant shark genome provides unique insights into gnathostome evolution.</title>
        <authorList>
            <consortium name="International Elephant Shark Genome Sequencing Consortium"/>
            <person name="Venkatesh B."/>
            <person name="Lee A.P."/>
            <person name="Ravi V."/>
            <person name="Maurya A.K."/>
            <person name="Lian M.M."/>
            <person name="Swann J.B."/>
            <person name="Ohta Y."/>
            <person name="Flajnik M.F."/>
            <person name="Sutoh Y."/>
            <person name="Kasahara M."/>
            <person name="Hoon S."/>
            <person name="Gangu V."/>
            <person name="Roy S.W."/>
            <person name="Irimia M."/>
            <person name="Korzh V."/>
            <person name="Kondrychyn I."/>
            <person name="Lim Z.W."/>
            <person name="Tay B.H."/>
            <person name="Tohari S."/>
            <person name="Kong K.W."/>
            <person name="Ho S."/>
            <person name="Lorente-Galdos B."/>
            <person name="Quilez J."/>
            <person name="Marques-Bonet T."/>
            <person name="Raney B.J."/>
            <person name="Ingham P.W."/>
            <person name="Tay A."/>
            <person name="Hillier L.W."/>
            <person name="Minx P."/>
            <person name="Boehm T."/>
            <person name="Wilson R.K."/>
            <person name="Brenner S."/>
            <person name="Warren W.C."/>
        </authorList>
    </citation>
    <scope>NUCLEOTIDE SEQUENCE [LARGE SCALE GENOMIC DNA]</scope>
</reference>
<proteinExistence type="predicted"/>
<dbReference type="InterPro" id="IPR020846">
    <property type="entry name" value="MFS_dom"/>
</dbReference>
<dbReference type="InterPro" id="IPR005828">
    <property type="entry name" value="MFS_sugar_transport-like"/>
</dbReference>
<feature type="transmembrane region" description="Helical" evidence="6">
    <location>
        <begin position="169"/>
        <end position="187"/>
    </location>
</feature>
<sequence length="565" mass="62954">MELHDVLGSDSMGSYQTILLCRLCLIFIFTAFEFFLDLFSIPVYPSCSRLNTNESRNDFQHEKEFSNFSQHRPAHQRMQTPSSGLNGSIPLGTLNGSHLMDVKCDEHHVIAYGQTMFMTGLLLCSIVGGIISDRYGRKGLLLGSVTIQAVLGLMLAFIPHAIFYLLTRLLTGMTCCGIMITSFSLVVEWSAPKHRVWPPAILSLAFSIGMMVFAGIAFITSDWQQLHLATSVPQLVCLIFYWYIPESPRWLLANANLDNVKELLKKAAKVNGISEVDIDSFLVENNYKERNGIQHNIPANASSAFMNFSSGIIILRLFVMSYISFVIALTYYGVSFNIGSFGVNIFLAQFFSGLVETPQIVVPCLLERFGRRWVTCITLLLTGCLCLLSLLVSTFIDMPFLIMALALLGKLCVQTSCFVSTLYNIELFPTVIRQKCIGFVGLWYRIGSMLTGLVAPNGSISLSFMISFGIMPLLGAVLCLFLPETKFSALPDTVQDCQRQLGLLSCYRRKNSTDSNERNTDLALTCNEDIRNIDLALTCNEDIRNTGLDLTCSEDTELKNCCKLE</sequence>
<organism evidence="8 9">
    <name type="scientific">Callorhinchus milii</name>
    <name type="common">Ghost shark</name>
    <dbReference type="NCBI Taxonomy" id="7868"/>
    <lineage>
        <taxon>Eukaryota</taxon>
        <taxon>Metazoa</taxon>
        <taxon>Chordata</taxon>
        <taxon>Craniata</taxon>
        <taxon>Vertebrata</taxon>
        <taxon>Chondrichthyes</taxon>
        <taxon>Holocephali</taxon>
        <taxon>Chimaeriformes</taxon>
        <taxon>Callorhinchidae</taxon>
        <taxon>Callorhinchus</taxon>
    </lineage>
</organism>
<dbReference type="Pfam" id="PF00083">
    <property type="entry name" value="Sugar_tr"/>
    <property type="match status" value="1"/>
</dbReference>
<feature type="transmembrane region" description="Helical" evidence="6">
    <location>
        <begin position="20"/>
        <end position="44"/>
    </location>
</feature>
<evidence type="ECO:0000256" key="4">
    <source>
        <dbReference type="ARBA" id="ARBA00023136"/>
    </source>
</evidence>
<dbReference type="OMA" id="WRLSLIF"/>
<feature type="transmembrane region" description="Helical" evidence="6">
    <location>
        <begin position="461"/>
        <end position="482"/>
    </location>
</feature>
<dbReference type="InterPro" id="IPR005829">
    <property type="entry name" value="Sugar_transporter_CS"/>
</dbReference>
<evidence type="ECO:0000256" key="1">
    <source>
        <dbReference type="ARBA" id="ARBA00004141"/>
    </source>
</evidence>
<dbReference type="Gene3D" id="1.20.1250.20">
    <property type="entry name" value="MFS general substrate transporter like domains"/>
    <property type="match status" value="1"/>
</dbReference>
<dbReference type="PROSITE" id="PS00216">
    <property type="entry name" value="SUGAR_TRANSPORT_1"/>
    <property type="match status" value="1"/>
</dbReference>
<dbReference type="Ensembl" id="ENSCMIT00000038465.1">
    <property type="protein sequence ID" value="ENSCMIP00000037918.1"/>
    <property type="gene ID" value="ENSCMIG00000015940.1"/>
</dbReference>
<keyword evidence="9" id="KW-1185">Reference proteome</keyword>
<feature type="transmembrane region" description="Helical" evidence="6">
    <location>
        <begin position="346"/>
        <end position="366"/>
    </location>
</feature>
<feature type="transmembrane region" description="Helical" evidence="6">
    <location>
        <begin position="373"/>
        <end position="396"/>
    </location>
</feature>
<feature type="transmembrane region" description="Helical" evidence="6">
    <location>
        <begin position="109"/>
        <end position="132"/>
    </location>
</feature>
<reference evidence="8" key="4">
    <citation type="submission" date="2025-08" db="UniProtKB">
        <authorList>
            <consortium name="Ensembl"/>
        </authorList>
    </citation>
    <scope>IDENTIFICATION</scope>
</reference>
<evidence type="ECO:0000256" key="5">
    <source>
        <dbReference type="SAM" id="MobiDB-lite"/>
    </source>
</evidence>
<dbReference type="CDD" id="cd17317">
    <property type="entry name" value="MFS_SLC22"/>
    <property type="match status" value="1"/>
</dbReference>
<feature type="transmembrane region" description="Helical" evidence="6">
    <location>
        <begin position="226"/>
        <end position="244"/>
    </location>
</feature>
<dbReference type="GO" id="GO:0016020">
    <property type="term" value="C:membrane"/>
    <property type="evidence" value="ECO:0007669"/>
    <property type="project" value="UniProtKB-SubCell"/>
</dbReference>
<dbReference type="AlphaFoldDB" id="A0A4W3JIN4"/>
<feature type="transmembrane region" description="Helical" evidence="6">
    <location>
        <begin position="199"/>
        <end position="220"/>
    </location>
</feature>
<keyword evidence="3 6" id="KW-1133">Transmembrane helix</keyword>
<dbReference type="SUPFAM" id="SSF103473">
    <property type="entry name" value="MFS general substrate transporter"/>
    <property type="match status" value="1"/>
</dbReference>
<dbReference type="Proteomes" id="UP000314986">
    <property type="component" value="Unassembled WGS sequence"/>
</dbReference>
<feature type="region of interest" description="Disordered" evidence="5">
    <location>
        <begin position="67"/>
        <end position="86"/>
    </location>
</feature>
<evidence type="ECO:0000313" key="8">
    <source>
        <dbReference type="Ensembl" id="ENSCMIP00000037918.1"/>
    </source>
</evidence>
<evidence type="ECO:0000256" key="6">
    <source>
        <dbReference type="SAM" id="Phobius"/>
    </source>
</evidence>
<dbReference type="STRING" id="7868.ENSCMIP00000037918"/>
<protein>
    <submittedName>
        <fullName evidence="8">Solute carrier family 22 member 13-like</fullName>
    </submittedName>
</protein>
<evidence type="ECO:0000313" key="9">
    <source>
        <dbReference type="Proteomes" id="UP000314986"/>
    </source>
</evidence>
<evidence type="ECO:0000256" key="2">
    <source>
        <dbReference type="ARBA" id="ARBA00022692"/>
    </source>
</evidence>
<feature type="domain" description="Major facilitator superfamily (MFS) profile" evidence="7">
    <location>
        <begin position="26"/>
        <end position="487"/>
    </location>
</feature>
<accession>A0A4W3JIN4</accession>
<keyword evidence="2 6" id="KW-0812">Transmembrane</keyword>
<dbReference type="GeneTree" id="ENSGT00940000154607"/>
<name>A0A4W3JIN4_CALMI</name>
<keyword evidence="4 6" id="KW-0472">Membrane</keyword>
<dbReference type="PANTHER" id="PTHR24064">
    <property type="entry name" value="SOLUTE CARRIER FAMILY 22 MEMBER"/>
    <property type="match status" value="1"/>
</dbReference>
<feature type="compositionally biased region" description="Polar residues" evidence="5">
    <location>
        <begin position="77"/>
        <end position="86"/>
    </location>
</feature>
<evidence type="ECO:0000259" key="7">
    <source>
        <dbReference type="PROSITE" id="PS50850"/>
    </source>
</evidence>